<evidence type="ECO:0000313" key="1">
    <source>
        <dbReference type="EMBL" id="EFK96180.1"/>
    </source>
</evidence>
<dbReference type="InterPro" id="IPR002060">
    <property type="entry name" value="Squ/phyt_synthse"/>
</dbReference>
<reference evidence="1" key="1">
    <citation type="submission" date="2010-07" db="EMBL/GenBank/DDBJ databases">
        <authorList>
            <consortium name="CONSOLIDER consortium CSD2007-00005"/>
            <person name="Guazzaroni M.-E."/>
            <person name="Richter M."/>
            <person name="Garcia-Salamanca A."/>
            <person name="Yarza P."/>
            <person name="Ferrer M."/>
        </authorList>
    </citation>
    <scope>NUCLEOTIDE SEQUENCE</scope>
</reference>
<organism evidence="1">
    <name type="scientific">sediment metagenome</name>
    <dbReference type="NCBI Taxonomy" id="749907"/>
    <lineage>
        <taxon>unclassified sequences</taxon>
        <taxon>metagenomes</taxon>
        <taxon>ecological metagenomes</taxon>
    </lineage>
</organism>
<accession>D9PJR6</accession>
<gene>
    <name evidence="1" type="ORF">LDC_1779</name>
</gene>
<proteinExistence type="predicted"/>
<reference evidence="1" key="2">
    <citation type="journal article" date="2011" name="Microb. Ecol.">
        <title>Taxonomic and Functional Metagenomic Profiling of the Microbial Community in the Anoxic Sediment of a Sub-saline Shallow Lake (Laguna de Carrizo, Central Spain).</title>
        <authorList>
            <person name="Ferrer M."/>
            <person name="Guazzaroni M.E."/>
            <person name="Richter M."/>
            <person name="Garcia-Salamanca A."/>
            <person name="Yarza P."/>
            <person name="Suarez-Suarez A."/>
            <person name="Solano J."/>
            <person name="Alcaide M."/>
            <person name="van Dillewijn P."/>
            <person name="Molina-Henares M.A."/>
            <person name="Lopez-Cortes N."/>
            <person name="Al-Ramahi Y."/>
            <person name="Guerrero C."/>
            <person name="Acosta A."/>
            <person name="de Eugenio L.I."/>
            <person name="Martinez V."/>
            <person name="Marques S."/>
            <person name="Rojo F."/>
            <person name="Santero E."/>
            <person name="Genilloud O."/>
            <person name="Perez-Perez J."/>
            <person name="Rossello-Mora R."/>
            <person name="Ramos J.L."/>
        </authorList>
    </citation>
    <scope>NUCLEOTIDE SEQUENCE</scope>
</reference>
<comment type="caution">
    <text evidence="1">The sequence shown here is derived from an EMBL/GenBank/DDBJ whole genome shotgun (WGS) entry which is preliminary data.</text>
</comment>
<dbReference type="InterPro" id="IPR008949">
    <property type="entry name" value="Isoprenoid_synthase_dom_sf"/>
</dbReference>
<dbReference type="Gene3D" id="1.10.600.10">
    <property type="entry name" value="Farnesyl Diphosphate Synthase"/>
    <property type="match status" value="1"/>
</dbReference>
<sequence length="87" mass="10064">MGSSIQNRIFKKGSTTFYTASISFPQKIKEDVFVLYSFVRKADDYLDAVPNNTSGFYNYKNLYLKMLQSKTGDLESDTKTDENLFYD</sequence>
<name>D9PJR6_9ZZZZ</name>
<dbReference type="EMBL" id="ADZX01000550">
    <property type="protein sequence ID" value="EFK96180.1"/>
    <property type="molecule type" value="Genomic_DNA"/>
</dbReference>
<dbReference type="Pfam" id="PF00494">
    <property type="entry name" value="SQS_PSY"/>
    <property type="match status" value="1"/>
</dbReference>
<dbReference type="AlphaFoldDB" id="D9PJR6"/>
<feature type="non-terminal residue" evidence="1">
    <location>
        <position position="87"/>
    </location>
</feature>
<dbReference type="SUPFAM" id="SSF48576">
    <property type="entry name" value="Terpenoid synthases"/>
    <property type="match status" value="1"/>
</dbReference>
<protein>
    <submittedName>
        <fullName evidence="1">Squalene/phytoene synthase</fullName>
    </submittedName>
</protein>